<dbReference type="OrthoDB" id="2428222at2"/>
<name>A0A1C7EGJ2_9BACL</name>
<dbReference type="Proteomes" id="UP000092495">
    <property type="component" value="Chromosome"/>
</dbReference>
<reference evidence="1" key="1">
    <citation type="submission" date="2016-10" db="EMBL/GenBank/DDBJ databases">
        <authorList>
            <person name="See-Too W.S."/>
        </authorList>
    </citation>
    <scope>NUCLEOTIDE SEQUENCE</scope>
    <source>
        <strain evidence="1">DSM 22276</strain>
    </source>
</reference>
<dbReference type="KEGG" id="pdg:BCM40_03485"/>
<evidence type="ECO:0000313" key="1">
    <source>
        <dbReference type="EMBL" id="ANU22472.1"/>
    </source>
</evidence>
<organism evidence="1 2">
    <name type="scientific">Planococcus donghaensis</name>
    <dbReference type="NCBI Taxonomy" id="414778"/>
    <lineage>
        <taxon>Bacteria</taxon>
        <taxon>Bacillati</taxon>
        <taxon>Bacillota</taxon>
        <taxon>Bacilli</taxon>
        <taxon>Bacillales</taxon>
        <taxon>Caryophanaceae</taxon>
        <taxon>Planococcus</taxon>
    </lineage>
</organism>
<dbReference type="EMBL" id="CP016543">
    <property type="protein sequence ID" value="ANU22472.1"/>
    <property type="molecule type" value="Genomic_DNA"/>
</dbReference>
<accession>A0A1C7EGJ2</accession>
<proteinExistence type="predicted"/>
<evidence type="ECO:0008006" key="3">
    <source>
        <dbReference type="Google" id="ProtNLM"/>
    </source>
</evidence>
<gene>
    <name evidence="1" type="ORF">BCM40_03485</name>
</gene>
<dbReference type="RefSeq" id="WP_065525579.1">
    <property type="nucleotide sequence ID" value="NZ_CP016543.2"/>
</dbReference>
<sequence length="79" mass="9313">MAEYNSYKEKLEKHHNKAIVEVIKDLYVKEDLGPSVSAKKLGIPRQAFIYFVNLYDLKRLKFANCKKKIISLSRRELIQ</sequence>
<evidence type="ECO:0000313" key="2">
    <source>
        <dbReference type="Proteomes" id="UP000092495"/>
    </source>
</evidence>
<protein>
    <recommendedName>
        <fullName evidence="3">DNA-binding protein</fullName>
    </recommendedName>
</protein>
<dbReference type="AlphaFoldDB" id="A0A1C7EGJ2"/>
<keyword evidence="2" id="KW-1185">Reference proteome</keyword>